<feature type="domain" description="PilZ" evidence="1">
    <location>
        <begin position="116"/>
        <end position="199"/>
    </location>
</feature>
<evidence type="ECO:0000313" key="3">
    <source>
        <dbReference type="Proteomes" id="UP000546031"/>
    </source>
</evidence>
<dbReference type="AlphaFoldDB" id="A0A850HDT6"/>
<reference evidence="2 3" key="1">
    <citation type="submission" date="2020-06" db="EMBL/GenBank/DDBJ databases">
        <title>Altererythrobacter lutimaris sp. nov., a marine bacterium isolated from a tidal flat.</title>
        <authorList>
            <person name="Kim D."/>
            <person name="Yoo Y."/>
            <person name="Kim J.-J."/>
        </authorList>
    </citation>
    <scope>NUCLEOTIDE SEQUENCE [LARGE SCALE GENOMIC DNA]</scope>
    <source>
        <strain evidence="2 3">JGD-16</strain>
    </source>
</reference>
<dbReference type="Pfam" id="PF07238">
    <property type="entry name" value="PilZ"/>
    <property type="match status" value="1"/>
</dbReference>
<sequence length="208" mass="22911">MKFAAIEPASPEDTADGAEQRTAPRFTLLIRAAKIIAHQGEFVGVIRDVSNTGVSMRLFHRLPRSGALALELQSGEQFAIKRVWEEPGEAGFEFEQDVAVDRFISEVGEFPKRGLRFGIAFPLDVTSRGERFEAMVENISQQGARIACDGMFAIDQSLTLSGEGLDKVRAKVRWRSQGQYGVVFDDTFSLSQFAQLAAQLQAPALLSE</sequence>
<dbReference type="GO" id="GO:0035438">
    <property type="term" value="F:cyclic-di-GMP binding"/>
    <property type="evidence" value="ECO:0007669"/>
    <property type="project" value="InterPro"/>
</dbReference>
<organism evidence="2 3">
    <name type="scientific">Altererythrobacter lutimaris</name>
    <dbReference type="NCBI Taxonomy" id="2743979"/>
    <lineage>
        <taxon>Bacteria</taxon>
        <taxon>Pseudomonadati</taxon>
        <taxon>Pseudomonadota</taxon>
        <taxon>Alphaproteobacteria</taxon>
        <taxon>Sphingomonadales</taxon>
        <taxon>Erythrobacteraceae</taxon>
        <taxon>Altererythrobacter</taxon>
    </lineage>
</organism>
<proteinExistence type="predicted"/>
<dbReference type="SUPFAM" id="SSF141371">
    <property type="entry name" value="PilZ domain-like"/>
    <property type="match status" value="2"/>
</dbReference>
<evidence type="ECO:0000259" key="1">
    <source>
        <dbReference type="Pfam" id="PF07238"/>
    </source>
</evidence>
<dbReference type="Proteomes" id="UP000546031">
    <property type="component" value="Unassembled WGS sequence"/>
</dbReference>
<protein>
    <submittedName>
        <fullName evidence="2">PilZ domain-containing protein</fullName>
    </submittedName>
</protein>
<dbReference type="InterPro" id="IPR009875">
    <property type="entry name" value="PilZ_domain"/>
</dbReference>
<evidence type="ECO:0000313" key="2">
    <source>
        <dbReference type="EMBL" id="NVE95281.1"/>
    </source>
</evidence>
<accession>A0A850HDT6</accession>
<dbReference type="RefSeq" id="WP_176273517.1">
    <property type="nucleotide sequence ID" value="NZ_JABWTA010000001.1"/>
</dbReference>
<keyword evidence="3" id="KW-1185">Reference proteome</keyword>
<gene>
    <name evidence="2" type="ORF">HUO12_10255</name>
</gene>
<name>A0A850HDT6_9SPHN</name>
<dbReference type="EMBL" id="JABWTA010000001">
    <property type="protein sequence ID" value="NVE95281.1"/>
    <property type="molecule type" value="Genomic_DNA"/>
</dbReference>
<comment type="caution">
    <text evidence="2">The sequence shown here is derived from an EMBL/GenBank/DDBJ whole genome shotgun (WGS) entry which is preliminary data.</text>
</comment>
<dbReference type="Gene3D" id="2.40.10.220">
    <property type="entry name" value="predicted glycosyltransferase like domains"/>
    <property type="match status" value="1"/>
</dbReference>